<dbReference type="InterPro" id="IPR036047">
    <property type="entry name" value="F-box-like_dom_sf"/>
</dbReference>
<proteinExistence type="predicted"/>
<dbReference type="InterPro" id="IPR006527">
    <property type="entry name" value="F-box-assoc_dom_typ1"/>
</dbReference>
<dbReference type="InterPro" id="IPR050796">
    <property type="entry name" value="SCF_F-box_component"/>
</dbReference>
<reference evidence="5" key="4">
    <citation type="submission" date="2025-04" db="UniProtKB">
        <authorList>
            <consortium name="RefSeq"/>
        </authorList>
    </citation>
    <scope>IDENTIFICATION</scope>
    <source>
        <tissue evidence="5">Leaf</tissue>
    </source>
</reference>
<dbReference type="SUPFAM" id="SSF81383">
    <property type="entry name" value="F-box domain"/>
    <property type="match status" value="1"/>
</dbReference>
<evidence type="ECO:0000313" key="2">
    <source>
        <dbReference type="EMBL" id="OWM85592.1"/>
    </source>
</evidence>
<reference evidence="4" key="3">
    <citation type="journal article" date="2020" name="Plant Biotechnol. J.">
        <title>The pomegranate (Punica granatum L.) draft genome dissects genetic divergence between soft- and hard-seeded cultivars.</title>
        <authorList>
            <person name="Luo X."/>
            <person name="Li H."/>
            <person name="Wu Z."/>
            <person name="Yao W."/>
            <person name="Zhao P."/>
            <person name="Cao D."/>
            <person name="Yu H."/>
            <person name="Li K."/>
            <person name="Poudel K."/>
            <person name="Zhao D."/>
            <person name="Zhang F."/>
            <person name="Xia X."/>
            <person name="Chen L."/>
            <person name="Wang Q."/>
            <person name="Jing D."/>
            <person name="Cao S."/>
        </authorList>
    </citation>
    <scope>NUCLEOTIDE SEQUENCE [LARGE SCALE GENOMIC DNA]</scope>
</reference>
<dbReference type="Gene3D" id="1.20.1280.50">
    <property type="match status" value="1"/>
</dbReference>
<evidence type="ECO:0000259" key="1">
    <source>
        <dbReference type="PROSITE" id="PS50181"/>
    </source>
</evidence>
<evidence type="ECO:0000313" key="4">
    <source>
        <dbReference type="Proteomes" id="UP000515151"/>
    </source>
</evidence>
<dbReference type="EMBL" id="MTKT01001158">
    <property type="protein sequence ID" value="OWM85592.1"/>
    <property type="molecule type" value="Genomic_DNA"/>
</dbReference>
<dbReference type="NCBIfam" id="TIGR01640">
    <property type="entry name" value="F_box_assoc_1"/>
    <property type="match status" value="1"/>
</dbReference>
<reference evidence="3" key="1">
    <citation type="journal article" date="2017" name="Plant J.">
        <title>The pomegranate (Punica granatum L.) genome and the genomics of punicalagin biosynthesis.</title>
        <authorList>
            <person name="Qin G."/>
            <person name="Xu C."/>
            <person name="Ming R."/>
            <person name="Tang H."/>
            <person name="Guyot R."/>
            <person name="Kramer E.M."/>
            <person name="Hu Y."/>
            <person name="Yi X."/>
            <person name="Qi Y."/>
            <person name="Xu X."/>
            <person name="Gao Z."/>
            <person name="Pan H."/>
            <person name="Jian J."/>
            <person name="Tian Y."/>
            <person name="Yue Z."/>
            <person name="Xu Y."/>
        </authorList>
    </citation>
    <scope>NUCLEOTIDE SEQUENCE [LARGE SCALE GENOMIC DNA]</scope>
    <source>
        <strain evidence="3">cv. Dabenzi</strain>
    </source>
</reference>
<dbReference type="InterPro" id="IPR017451">
    <property type="entry name" value="F-box-assoc_interact_dom"/>
</dbReference>
<gene>
    <name evidence="5" type="primary">LOC116207892</name>
    <name evidence="2" type="ORF">CDL15_Pgr029015</name>
</gene>
<sequence>MAGTAELPSEMTGEILHRLPAKDLLRCRCVNKLWRSVIDDRSFVKKHLQHMTGSAGAENHRITILRDSYLQKLYSAEMEPPYRVRELPRTPMRVKLVGSCNGLLCLASSFSLHFLLWNPLTNSRARLPLPGSPRRESVTVGGRSLTIISWANDPVFGFGYDSVKEDYKVVIIDHEIREGYQDIRVYSSRRNSWRRFRDERYKIYCLLSQSRMGVYACNNLHWVMTRRSDSNETRLIVAFDLSINNYREVPLPFYLGKGFWVEVAVLGGCLGMVVNSSQENVSGVWIMREYGSRESWVKLLPIPWPEFVEFGNDYNLHPSNSGGTLLVEGVDKNFHWFDAKSQCFRSFKFDLAVNESFDAAHESFVAEVCVGSLVGADVHVRTQTGAPAAAAAPTI</sequence>
<dbReference type="PROSITE" id="PS50181">
    <property type="entry name" value="FBOX"/>
    <property type="match status" value="1"/>
</dbReference>
<dbReference type="SMART" id="SM00256">
    <property type="entry name" value="FBOX"/>
    <property type="match status" value="1"/>
</dbReference>
<protein>
    <submittedName>
        <fullName evidence="5">F-box protein CPR1-like</fullName>
    </submittedName>
</protein>
<dbReference type="CDD" id="cd22157">
    <property type="entry name" value="F-box_AtFBW1-like"/>
    <property type="match status" value="1"/>
</dbReference>
<feature type="domain" description="F-box" evidence="1">
    <location>
        <begin position="1"/>
        <end position="47"/>
    </location>
</feature>
<evidence type="ECO:0000313" key="5">
    <source>
        <dbReference type="RefSeq" id="XP_031396867.1"/>
    </source>
</evidence>
<dbReference type="InterPro" id="IPR001810">
    <property type="entry name" value="F-box_dom"/>
</dbReference>
<dbReference type="Pfam" id="PF00646">
    <property type="entry name" value="F-box"/>
    <property type="match status" value="1"/>
</dbReference>
<dbReference type="OrthoDB" id="591557at2759"/>
<keyword evidence="4" id="KW-1185">Reference proteome</keyword>
<dbReference type="AlphaFoldDB" id="A0A218XMS5"/>
<organism evidence="2 3">
    <name type="scientific">Punica granatum</name>
    <name type="common">Pomegranate</name>
    <dbReference type="NCBI Taxonomy" id="22663"/>
    <lineage>
        <taxon>Eukaryota</taxon>
        <taxon>Viridiplantae</taxon>
        <taxon>Streptophyta</taxon>
        <taxon>Embryophyta</taxon>
        <taxon>Tracheophyta</taxon>
        <taxon>Spermatophyta</taxon>
        <taxon>Magnoliopsida</taxon>
        <taxon>eudicotyledons</taxon>
        <taxon>Gunneridae</taxon>
        <taxon>Pentapetalae</taxon>
        <taxon>rosids</taxon>
        <taxon>malvids</taxon>
        <taxon>Myrtales</taxon>
        <taxon>Lythraceae</taxon>
        <taxon>Punica</taxon>
    </lineage>
</organism>
<dbReference type="Proteomes" id="UP000197138">
    <property type="component" value="Unassembled WGS sequence"/>
</dbReference>
<dbReference type="GeneID" id="116207892"/>
<name>A0A218XMS5_PUNGR</name>
<dbReference type="Proteomes" id="UP000515151">
    <property type="component" value="Chromosome 5"/>
</dbReference>
<accession>A0A218XMS5</accession>
<reference evidence="2" key="2">
    <citation type="submission" date="2017-06" db="EMBL/GenBank/DDBJ databases">
        <title>The pomegranate genome and the genomics of punicalagin biosynthesis.</title>
        <authorList>
            <person name="Xu C."/>
        </authorList>
    </citation>
    <scope>NUCLEOTIDE SEQUENCE [LARGE SCALE GENOMIC DNA]</scope>
    <source>
        <tissue evidence="2">Fresh leaf</tissue>
    </source>
</reference>
<dbReference type="Pfam" id="PF07734">
    <property type="entry name" value="FBA_1"/>
    <property type="match status" value="1"/>
</dbReference>
<evidence type="ECO:0000313" key="3">
    <source>
        <dbReference type="Proteomes" id="UP000197138"/>
    </source>
</evidence>
<dbReference type="PANTHER" id="PTHR31672:SF13">
    <property type="entry name" value="F-BOX PROTEIN CPR30-LIKE"/>
    <property type="match status" value="1"/>
</dbReference>
<dbReference type="RefSeq" id="XP_031396867.1">
    <property type="nucleotide sequence ID" value="XM_031541007.1"/>
</dbReference>
<dbReference type="PANTHER" id="PTHR31672">
    <property type="entry name" value="BNACNNG10540D PROTEIN"/>
    <property type="match status" value="1"/>
</dbReference>